<dbReference type="PANTHER" id="PTHR43094">
    <property type="entry name" value="AMINOTRANSFERASE"/>
    <property type="match status" value="1"/>
</dbReference>
<gene>
    <name evidence="3" type="ORF">MNBD_ALPHA08-1044</name>
</gene>
<dbReference type="InterPro" id="IPR015421">
    <property type="entry name" value="PyrdxlP-dep_Trfase_major"/>
</dbReference>
<dbReference type="EMBL" id="UOEC01000039">
    <property type="protein sequence ID" value="VAV88244.1"/>
    <property type="molecule type" value="Genomic_DNA"/>
</dbReference>
<sequence>MSANSNASRVFYRSLTTGFPVATGASGVYLTDSTGKQYLDASGGAAVCPVGHGNRRVIEAVKAQLDQMAFAHTSFFTSSPAEELAEILSEKAPGGAWRTYFVSGGSEANEAAMKMARQIHFERGEMARSHFISRQMSYHGATIATMALGTIRADAGLYADLLPANIKQIMPCFAFRWQKENENDEAFLARSSGELESTIKKLGDKRAIAFIAETVSGATLGAVPSVPGYFKAIREICDRHGVLMILDEVMAGMGRCGTLFACEQDGVVPDMITLAKGLGGGYQPIGAVMVREELAREIEEGSGAFVHGHTYVGHATACAAGLAVQKVFEEDQLVEQVARNGDVLAAKLQEAFGDHLHVGDLRGRGFFRGVEI</sequence>
<dbReference type="InterPro" id="IPR015422">
    <property type="entry name" value="PyrdxlP-dep_Trfase_small"/>
</dbReference>
<dbReference type="SUPFAM" id="SSF53383">
    <property type="entry name" value="PLP-dependent transferases"/>
    <property type="match status" value="1"/>
</dbReference>
<dbReference type="InterPro" id="IPR015424">
    <property type="entry name" value="PyrdxlP-dep_Trfase"/>
</dbReference>
<evidence type="ECO:0000256" key="2">
    <source>
        <dbReference type="ARBA" id="ARBA00022898"/>
    </source>
</evidence>
<keyword evidence="2" id="KW-0663">Pyridoxal phosphate</keyword>
<dbReference type="GO" id="GO:0008483">
    <property type="term" value="F:transaminase activity"/>
    <property type="evidence" value="ECO:0007669"/>
    <property type="project" value="UniProtKB-KW"/>
</dbReference>
<dbReference type="InterPro" id="IPR005814">
    <property type="entry name" value="Aminotrans_3"/>
</dbReference>
<dbReference type="AlphaFoldDB" id="A0A3B0R438"/>
<dbReference type="CDD" id="cd00610">
    <property type="entry name" value="OAT_like"/>
    <property type="match status" value="1"/>
</dbReference>
<keyword evidence="3" id="KW-0808">Transferase</keyword>
<keyword evidence="3" id="KW-0032">Aminotransferase</keyword>
<dbReference type="PANTHER" id="PTHR43094:SF1">
    <property type="entry name" value="AMINOTRANSFERASE CLASS-III"/>
    <property type="match status" value="1"/>
</dbReference>
<name>A0A3B0R438_9ZZZZ</name>
<evidence type="ECO:0000256" key="1">
    <source>
        <dbReference type="ARBA" id="ARBA00008954"/>
    </source>
</evidence>
<feature type="non-terminal residue" evidence="3">
    <location>
        <position position="372"/>
    </location>
</feature>
<comment type="similarity">
    <text evidence="1">Belongs to the class-III pyridoxal-phosphate-dependent aminotransferase family.</text>
</comment>
<reference evidence="3" key="1">
    <citation type="submission" date="2018-06" db="EMBL/GenBank/DDBJ databases">
        <authorList>
            <person name="Zhirakovskaya E."/>
        </authorList>
    </citation>
    <scope>NUCLEOTIDE SEQUENCE</scope>
</reference>
<dbReference type="PIRSF" id="PIRSF000521">
    <property type="entry name" value="Transaminase_4ab_Lys_Orn"/>
    <property type="match status" value="1"/>
</dbReference>
<dbReference type="Pfam" id="PF00202">
    <property type="entry name" value="Aminotran_3"/>
    <property type="match status" value="1"/>
</dbReference>
<organism evidence="3">
    <name type="scientific">hydrothermal vent metagenome</name>
    <dbReference type="NCBI Taxonomy" id="652676"/>
    <lineage>
        <taxon>unclassified sequences</taxon>
        <taxon>metagenomes</taxon>
        <taxon>ecological metagenomes</taxon>
    </lineage>
</organism>
<evidence type="ECO:0000313" key="3">
    <source>
        <dbReference type="EMBL" id="VAV88244.1"/>
    </source>
</evidence>
<dbReference type="NCBIfam" id="NF005685">
    <property type="entry name" value="PRK07483.1"/>
    <property type="match status" value="1"/>
</dbReference>
<dbReference type="Gene3D" id="3.40.640.10">
    <property type="entry name" value="Type I PLP-dependent aspartate aminotransferase-like (Major domain)"/>
    <property type="match status" value="1"/>
</dbReference>
<dbReference type="Gene3D" id="3.90.1150.10">
    <property type="entry name" value="Aspartate Aminotransferase, domain 1"/>
    <property type="match status" value="1"/>
</dbReference>
<dbReference type="GO" id="GO:0030170">
    <property type="term" value="F:pyridoxal phosphate binding"/>
    <property type="evidence" value="ECO:0007669"/>
    <property type="project" value="InterPro"/>
</dbReference>
<proteinExistence type="inferred from homology"/>
<dbReference type="GO" id="GO:0005829">
    <property type="term" value="C:cytosol"/>
    <property type="evidence" value="ECO:0007669"/>
    <property type="project" value="TreeGrafter"/>
</dbReference>
<dbReference type="InterPro" id="IPR049704">
    <property type="entry name" value="Aminotrans_3_PPA_site"/>
</dbReference>
<protein>
    <submittedName>
        <fullName evidence="3">Aminotransferase, class III</fullName>
    </submittedName>
</protein>
<accession>A0A3B0R438</accession>
<dbReference type="PROSITE" id="PS00600">
    <property type="entry name" value="AA_TRANSFER_CLASS_3"/>
    <property type="match status" value="1"/>
</dbReference>